<evidence type="ECO:0000259" key="1">
    <source>
        <dbReference type="PROSITE" id="PS50846"/>
    </source>
</evidence>
<reference evidence="3 5" key="2">
    <citation type="submission" date="2018-06" db="EMBL/GenBank/DDBJ databases">
        <authorList>
            <consortium name="Pathogen Informatics"/>
            <person name="Doyle S."/>
        </authorList>
    </citation>
    <scope>NUCLEOTIDE SEQUENCE [LARGE SCALE GENOMIC DNA]</scope>
    <source>
        <strain evidence="3 5">NCTC13832</strain>
    </source>
</reference>
<reference evidence="2 4" key="1">
    <citation type="submission" date="2015-01" db="EMBL/GenBank/DDBJ databases">
        <authorList>
            <person name="Guo J."/>
        </authorList>
    </citation>
    <scope>NUCLEOTIDE SEQUENCE [LARGE SCALE GENOMIC DNA]</scope>
    <source>
        <strain evidence="2 4">DSM 22147</strain>
    </source>
</reference>
<proteinExistence type="predicted"/>
<feature type="domain" description="HMA" evidence="1">
    <location>
        <begin position="1"/>
        <end position="66"/>
    </location>
</feature>
<name>A0A0D6XS07_9STAP</name>
<dbReference type="Pfam" id="PF00403">
    <property type="entry name" value="HMA"/>
    <property type="match status" value="1"/>
</dbReference>
<dbReference type="CDD" id="cd00371">
    <property type="entry name" value="HMA"/>
    <property type="match status" value="1"/>
</dbReference>
<dbReference type="PROSITE" id="PS50846">
    <property type="entry name" value="HMA_2"/>
    <property type="match status" value="1"/>
</dbReference>
<dbReference type="STRING" id="569857.TP70_02865"/>
<keyword evidence="4" id="KW-1185">Reference proteome</keyword>
<dbReference type="RefSeq" id="WP_044359188.1">
    <property type="nucleotide sequence ID" value="NZ_JXWY01000016.1"/>
</dbReference>
<evidence type="ECO:0000313" key="4">
    <source>
        <dbReference type="Proteomes" id="UP000032366"/>
    </source>
</evidence>
<dbReference type="GO" id="GO:0046872">
    <property type="term" value="F:metal ion binding"/>
    <property type="evidence" value="ECO:0007669"/>
    <property type="project" value="InterPro"/>
</dbReference>
<dbReference type="Proteomes" id="UP000032366">
    <property type="component" value="Unassembled WGS sequence"/>
</dbReference>
<accession>A0A0D6XS07</accession>
<protein>
    <recommendedName>
        <fullName evidence="1">HMA domain-containing protein</fullName>
    </recommendedName>
</protein>
<evidence type="ECO:0000313" key="3">
    <source>
        <dbReference type="EMBL" id="SUM58029.1"/>
    </source>
</evidence>
<dbReference type="EMBL" id="JXWY01000016">
    <property type="protein sequence ID" value="KIX91372.1"/>
    <property type="molecule type" value="Genomic_DNA"/>
</dbReference>
<dbReference type="NCBIfam" id="NF047536">
    <property type="entry name" value="Cu_chaper_CsoZ"/>
    <property type="match status" value="1"/>
</dbReference>
<dbReference type="AlphaFoldDB" id="A0A0D6XS07"/>
<dbReference type="Proteomes" id="UP000254100">
    <property type="component" value="Unassembled WGS sequence"/>
</dbReference>
<gene>
    <name evidence="3" type="ORF">NCTC13832_01764</name>
    <name evidence="2" type="ORF">TP70_02865</name>
</gene>
<evidence type="ECO:0000313" key="2">
    <source>
        <dbReference type="EMBL" id="KIX91372.1"/>
    </source>
</evidence>
<sequence length="73" mass="8221">MESTVLISGLQTQEQKVQLATRLQNMIGVESVEIDMDAQKVKLRYQTPANLNTLEKEIYDAGYAVINSYKGEN</sequence>
<dbReference type="InterPro" id="IPR006121">
    <property type="entry name" value="HMA_dom"/>
</dbReference>
<dbReference type="Gene3D" id="3.30.70.100">
    <property type="match status" value="1"/>
</dbReference>
<organism evidence="3 5">
    <name type="scientific">Staphylococcus microti</name>
    <dbReference type="NCBI Taxonomy" id="569857"/>
    <lineage>
        <taxon>Bacteria</taxon>
        <taxon>Bacillati</taxon>
        <taxon>Bacillota</taxon>
        <taxon>Bacilli</taxon>
        <taxon>Bacillales</taxon>
        <taxon>Staphylococcaceae</taxon>
        <taxon>Staphylococcus</taxon>
    </lineage>
</organism>
<dbReference type="InterPro" id="IPR036163">
    <property type="entry name" value="HMA_dom_sf"/>
</dbReference>
<evidence type="ECO:0000313" key="5">
    <source>
        <dbReference type="Proteomes" id="UP000254100"/>
    </source>
</evidence>
<dbReference type="SUPFAM" id="SSF55008">
    <property type="entry name" value="HMA, heavy metal-associated domain"/>
    <property type="match status" value="1"/>
</dbReference>
<dbReference type="EMBL" id="UHDT01000001">
    <property type="protein sequence ID" value="SUM58029.1"/>
    <property type="molecule type" value="Genomic_DNA"/>
</dbReference>